<feature type="binding site" evidence="12">
    <location>
        <position position="106"/>
    </location>
    <ligand>
        <name>Mg(2+)</name>
        <dbReference type="ChEBI" id="CHEBI:18420"/>
    </ligand>
</feature>
<evidence type="ECO:0000313" key="14">
    <source>
        <dbReference type="Proteomes" id="UP000253250"/>
    </source>
</evidence>
<keyword evidence="7 11" id="KW-0479">Metal-binding</keyword>
<reference evidence="13 14" key="1">
    <citation type="submission" date="2018-02" db="EMBL/GenBank/DDBJ databases">
        <title>Insights into the biology of acidophilic members of the Acidiferrobacteraceae family derived from comparative genomic analyses.</title>
        <authorList>
            <person name="Issotta F."/>
            <person name="Thyssen C."/>
            <person name="Mena C."/>
            <person name="Moya A."/>
            <person name="Bellenberg S."/>
            <person name="Sproer C."/>
            <person name="Covarrubias P.C."/>
            <person name="Sand W."/>
            <person name="Quatrini R."/>
            <person name="Vera M."/>
        </authorList>
    </citation>
    <scope>NUCLEOTIDE SEQUENCE [LARGE SCALE GENOMIC DNA]</scope>
    <source>
        <strain evidence="14">m-1</strain>
    </source>
</reference>
<comment type="catalytic activity">
    <reaction evidence="1 11">
        <text>3-deoxy-alpha-D-manno-2-octulosonate-8-phosphate + H2O = 3-deoxy-alpha-D-manno-oct-2-ulosonate + phosphate</text>
        <dbReference type="Rhea" id="RHEA:11500"/>
        <dbReference type="ChEBI" id="CHEBI:15377"/>
        <dbReference type="ChEBI" id="CHEBI:43474"/>
        <dbReference type="ChEBI" id="CHEBI:85985"/>
        <dbReference type="ChEBI" id="CHEBI:85986"/>
        <dbReference type="EC" id="3.1.3.45"/>
    </reaction>
</comment>
<dbReference type="InterPro" id="IPR036412">
    <property type="entry name" value="HAD-like_sf"/>
</dbReference>
<dbReference type="PIRSF" id="PIRSF006118">
    <property type="entry name" value="KDO8-P_Ptase"/>
    <property type="match status" value="1"/>
</dbReference>
<feature type="binding site" evidence="12">
    <location>
        <position position="15"/>
    </location>
    <ligand>
        <name>substrate</name>
    </ligand>
</feature>
<evidence type="ECO:0000256" key="2">
    <source>
        <dbReference type="ARBA" id="ARBA00001946"/>
    </source>
</evidence>
<evidence type="ECO:0000256" key="5">
    <source>
        <dbReference type="ARBA" id="ARBA00013066"/>
    </source>
</evidence>
<comment type="cofactor">
    <cofactor evidence="2 11 12">
        <name>Mg(2+)</name>
        <dbReference type="ChEBI" id="CHEBI:18420"/>
    </cofactor>
</comment>
<keyword evidence="14" id="KW-1185">Reference proteome</keyword>
<proteinExistence type="inferred from homology"/>
<organism evidence="13 14">
    <name type="scientific">Acidiferrobacter thiooxydans</name>
    <dbReference type="NCBI Taxonomy" id="163359"/>
    <lineage>
        <taxon>Bacteria</taxon>
        <taxon>Pseudomonadati</taxon>
        <taxon>Pseudomonadota</taxon>
        <taxon>Gammaproteobacteria</taxon>
        <taxon>Acidiferrobacterales</taxon>
        <taxon>Acidiferrobacteraceae</taxon>
        <taxon>Acidiferrobacter</taxon>
    </lineage>
</organism>
<keyword evidence="8 11" id="KW-0378">Hydrolase</keyword>
<feature type="binding site" evidence="12">
    <location>
        <position position="13"/>
    </location>
    <ligand>
        <name>Mg(2+)</name>
        <dbReference type="ChEBI" id="CHEBI:18420"/>
    </ligand>
</feature>
<evidence type="ECO:0000256" key="10">
    <source>
        <dbReference type="ARBA" id="ARBA00031051"/>
    </source>
</evidence>
<evidence type="ECO:0000256" key="9">
    <source>
        <dbReference type="ARBA" id="ARBA00022842"/>
    </source>
</evidence>
<dbReference type="Proteomes" id="UP000253250">
    <property type="component" value="Unassembled WGS sequence"/>
</dbReference>
<dbReference type="SFLD" id="SFLDS00003">
    <property type="entry name" value="Haloacid_Dehalogenase"/>
    <property type="match status" value="1"/>
</dbReference>
<dbReference type="Gene3D" id="3.40.50.1000">
    <property type="entry name" value="HAD superfamily/HAD-like"/>
    <property type="match status" value="1"/>
</dbReference>
<dbReference type="GO" id="GO:0019143">
    <property type="term" value="F:3-deoxy-manno-octulosonate-8-phosphatase activity"/>
    <property type="evidence" value="ECO:0007669"/>
    <property type="project" value="UniProtKB-UniRule"/>
</dbReference>
<name>A0A368HIB3_9GAMM</name>
<protein>
    <recommendedName>
        <fullName evidence="6 11">3-deoxy-D-manno-octulosonate 8-phosphate phosphatase KdsC</fullName>
        <ecNumber evidence="5 11">3.1.3.45</ecNumber>
    </recommendedName>
    <alternativeName>
        <fullName evidence="10 11">KDO 8-P phosphatase</fullName>
    </alternativeName>
</protein>
<evidence type="ECO:0000256" key="12">
    <source>
        <dbReference type="PIRSR" id="PIRSR006118-2"/>
    </source>
</evidence>
<dbReference type="PANTHER" id="PTHR21485">
    <property type="entry name" value="HAD SUPERFAMILY MEMBERS CMAS AND KDSC"/>
    <property type="match status" value="1"/>
</dbReference>
<dbReference type="CDD" id="cd01630">
    <property type="entry name" value="HAD_KDO-like"/>
    <property type="match status" value="1"/>
</dbReference>
<sequence length="178" mass="18751">MVAAKAVRLLLLDVDGVLTDGRLFLSDSGEEFKAFHSRDGHGIKMLMATGVGVGLITGRRSQVVQRRADDLGITLVVQGCHDKRAAVGRLLQEQGVAASEAAFMGDDVIDLPAMESVGLAVAVADAHPLVRARARWVTEHNGGQGAVREVCELVMRAQGTLDGQLGCAYQGECSWAGG</sequence>
<evidence type="ECO:0000256" key="4">
    <source>
        <dbReference type="ARBA" id="ARBA00011881"/>
    </source>
</evidence>
<gene>
    <name evidence="13" type="primary">kdsC</name>
    <name evidence="13" type="ORF">C4900_13185</name>
</gene>
<dbReference type="GO" id="GO:0009103">
    <property type="term" value="P:lipopolysaccharide biosynthetic process"/>
    <property type="evidence" value="ECO:0007669"/>
    <property type="project" value="UniProtKB-UniRule"/>
</dbReference>
<comment type="caution">
    <text evidence="13">The sequence shown here is derived from an EMBL/GenBank/DDBJ whole genome shotgun (WGS) entry which is preliminary data.</text>
</comment>
<evidence type="ECO:0000256" key="7">
    <source>
        <dbReference type="ARBA" id="ARBA00022723"/>
    </source>
</evidence>
<accession>A0A368HIB3</accession>
<dbReference type="GO" id="GO:0046872">
    <property type="term" value="F:metal ion binding"/>
    <property type="evidence" value="ECO:0007669"/>
    <property type="project" value="UniProtKB-UniRule"/>
</dbReference>
<dbReference type="NCBIfam" id="TIGR01670">
    <property type="entry name" value="KdsC-phosphatas"/>
    <property type="match status" value="1"/>
</dbReference>
<comment type="subunit">
    <text evidence="4 11">Homotetramer.</text>
</comment>
<evidence type="ECO:0000313" key="13">
    <source>
        <dbReference type="EMBL" id="RCN57231.1"/>
    </source>
</evidence>
<dbReference type="AlphaFoldDB" id="A0A368HIB3"/>
<dbReference type="OrthoDB" id="9805604at2"/>
<keyword evidence="9 11" id="KW-0460">Magnesium</keyword>
<dbReference type="EMBL" id="PSYR01000002">
    <property type="protein sequence ID" value="RCN57231.1"/>
    <property type="molecule type" value="Genomic_DNA"/>
</dbReference>
<dbReference type="GO" id="GO:0008781">
    <property type="term" value="F:N-acylneuraminate cytidylyltransferase activity"/>
    <property type="evidence" value="ECO:0007669"/>
    <property type="project" value="TreeGrafter"/>
</dbReference>
<dbReference type="SFLD" id="SFLDG01136">
    <property type="entry name" value="C1.6:_Phosphoserine_Phosphatas"/>
    <property type="match status" value="1"/>
</dbReference>
<dbReference type="InterPro" id="IPR050793">
    <property type="entry name" value="CMP-NeuNAc_synthase"/>
</dbReference>
<dbReference type="InterPro" id="IPR023214">
    <property type="entry name" value="HAD_sf"/>
</dbReference>
<evidence type="ECO:0000256" key="6">
    <source>
        <dbReference type="ARBA" id="ARBA00020092"/>
    </source>
</evidence>
<comment type="similarity">
    <text evidence="3 11">Belongs to the KdsC family.</text>
</comment>
<dbReference type="Pfam" id="PF08282">
    <property type="entry name" value="Hydrolase_3"/>
    <property type="match status" value="1"/>
</dbReference>
<dbReference type="EC" id="3.1.3.45" evidence="5 11"/>
<comment type="function">
    <text evidence="11">Catalyzes the hydrolysis of 3-deoxy-D-manno-octulosonate 8-phosphate (KDO 8-P) to 3-deoxy-D-manno-octulosonate (KDO) and inorganic phosphate.</text>
</comment>
<evidence type="ECO:0000256" key="8">
    <source>
        <dbReference type="ARBA" id="ARBA00022801"/>
    </source>
</evidence>
<dbReference type="SUPFAM" id="SSF56784">
    <property type="entry name" value="HAD-like"/>
    <property type="match status" value="1"/>
</dbReference>
<dbReference type="PANTHER" id="PTHR21485:SF3">
    <property type="entry name" value="N-ACYLNEURAMINATE CYTIDYLYLTRANSFERASE"/>
    <property type="match status" value="1"/>
</dbReference>
<evidence type="ECO:0000256" key="1">
    <source>
        <dbReference type="ARBA" id="ARBA00000898"/>
    </source>
</evidence>
<dbReference type="SFLD" id="SFLDG01138">
    <property type="entry name" value="C1.6.2:_Deoxy-d-mannose-octulo"/>
    <property type="match status" value="1"/>
</dbReference>
<dbReference type="InterPro" id="IPR010023">
    <property type="entry name" value="KdsC_fam"/>
</dbReference>
<keyword evidence="11" id="KW-0448">Lipopolysaccharide biosynthesis</keyword>
<dbReference type="NCBIfam" id="NF007019">
    <property type="entry name" value="PRK09484.1"/>
    <property type="match status" value="1"/>
</dbReference>
<dbReference type="FunFam" id="3.40.50.1000:FF:000029">
    <property type="entry name" value="3-deoxy-D-manno-octulosonate 8-phosphate phosphatase KdsC"/>
    <property type="match status" value="1"/>
</dbReference>
<evidence type="ECO:0000256" key="11">
    <source>
        <dbReference type="PIRNR" id="PIRNR006118"/>
    </source>
</evidence>
<evidence type="ECO:0000256" key="3">
    <source>
        <dbReference type="ARBA" id="ARBA00005893"/>
    </source>
</evidence>